<accession>A0AAV7UHS8</accession>
<sequence>MKRLDQEPTQQEDVLAALQCQEDNGDASELDCLEVRGRILDPWDRLDNDVRRNYRCRLFREGDHSGRMLAWLLQRERPIPIIQMLRGRLTYILH</sequence>
<evidence type="ECO:0000313" key="1">
    <source>
        <dbReference type="EMBL" id="KAJ1187524.1"/>
    </source>
</evidence>
<keyword evidence="2" id="KW-1185">Reference proteome</keyword>
<protein>
    <submittedName>
        <fullName evidence="1">Uncharacterized protein</fullName>
    </submittedName>
</protein>
<dbReference type="EMBL" id="JANPWB010000005">
    <property type="protein sequence ID" value="KAJ1187524.1"/>
    <property type="molecule type" value="Genomic_DNA"/>
</dbReference>
<dbReference type="AlphaFoldDB" id="A0AAV7UHS8"/>
<evidence type="ECO:0000313" key="2">
    <source>
        <dbReference type="Proteomes" id="UP001066276"/>
    </source>
</evidence>
<name>A0AAV7UHS8_PLEWA</name>
<proteinExistence type="predicted"/>
<comment type="caution">
    <text evidence="1">The sequence shown here is derived from an EMBL/GenBank/DDBJ whole genome shotgun (WGS) entry which is preliminary data.</text>
</comment>
<gene>
    <name evidence="1" type="ORF">NDU88_004299</name>
</gene>
<dbReference type="Proteomes" id="UP001066276">
    <property type="component" value="Chromosome 3_1"/>
</dbReference>
<organism evidence="1 2">
    <name type="scientific">Pleurodeles waltl</name>
    <name type="common">Iberian ribbed newt</name>
    <dbReference type="NCBI Taxonomy" id="8319"/>
    <lineage>
        <taxon>Eukaryota</taxon>
        <taxon>Metazoa</taxon>
        <taxon>Chordata</taxon>
        <taxon>Craniata</taxon>
        <taxon>Vertebrata</taxon>
        <taxon>Euteleostomi</taxon>
        <taxon>Amphibia</taxon>
        <taxon>Batrachia</taxon>
        <taxon>Caudata</taxon>
        <taxon>Salamandroidea</taxon>
        <taxon>Salamandridae</taxon>
        <taxon>Pleurodelinae</taxon>
        <taxon>Pleurodeles</taxon>
    </lineage>
</organism>
<reference evidence="1" key="1">
    <citation type="journal article" date="2022" name="bioRxiv">
        <title>Sequencing and chromosome-scale assembly of the giantPleurodeles waltlgenome.</title>
        <authorList>
            <person name="Brown T."/>
            <person name="Elewa A."/>
            <person name="Iarovenko S."/>
            <person name="Subramanian E."/>
            <person name="Araus A.J."/>
            <person name="Petzold A."/>
            <person name="Susuki M."/>
            <person name="Suzuki K.-i.T."/>
            <person name="Hayashi T."/>
            <person name="Toyoda A."/>
            <person name="Oliveira C."/>
            <person name="Osipova E."/>
            <person name="Leigh N.D."/>
            <person name="Simon A."/>
            <person name="Yun M.H."/>
        </authorList>
    </citation>
    <scope>NUCLEOTIDE SEQUENCE</scope>
    <source>
        <strain evidence="1">20211129_DDA</strain>
        <tissue evidence="1">Liver</tissue>
    </source>
</reference>